<dbReference type="PANTHER" id="PTHR34473:SF2">
    <property type="entry name" value="UPF0699 TRANSMEMBRANE PROTEIN YDBT"/>
    <property type="match status" value="1"/>
</dbReference>
<dbReference type="OrthoDB" id="2437193at2"/>
<dbReference type="EMBL" id="LDPH01000022">
    <property type="protein sequence ID" value="KLV24178.1"/>
    <property type="molecule type" value="Genomic_DNA"/>
</dbReference>
<protein>
    <submittedName>
        <fullName evidence="3">Bacterial membrane flanked domain protein</fullName>
    </submittedName>
</protein>
<sequence length="164" mass="19038">MYFSIPEPTKKVSKEAVKVWRISEVISNSTILVVLVVCYFLYFYFSWKAWIGPIIIGLGVLTILAALWGIFIAPPLKQRYWRYDVSEEFIQLKWGVMVENHQLIPMTKVQSVELTQGPLQRKYQLYSITVGTMGTSHEIPAIPKEEAYRLRDQIAHFAKIKEVE</sequence>
<dbReference type="Pfam" id="PF03703">
    <property type="entry name" value="bPH_2"/>
    <property type="match status" value="1"/>
</dbReference>
<evidence type="ECO:0000313" key="3">
    <source>
        <dbReference type="EMBL" id="KLV24178.1"/>
    </source>
</evidence>
<proteinExistence type="predicted"/>
<keyword evidence="4" id="KW-1185">Reference proteome</keyword>
<dbReference type="InterPro" id="IPR005182">
    <property type="entry name" value="YdbS-like_PH"/>
</dbReference>
<gene>
    <name evidence="3" type="ORF">ABW02_18560</name>
</gene>
<accession>A0A0J1IE27</accession>
<dbReference type="RefSeq" id="WP_047943742.1">
    <property type="nucleotide sequence ID" value="NZ_JARTLH010000037.1"/>
</dbReference>
<dbReference type="AlphaFoldDB" id="A0A0J1IE27"/>
<feature type="transmembrane region" description="Helical" evidence="1">
    <location>
        <begin position="51"/>
        <end position="73"/>
    </location>
</feature>
<keyword evidence="1" id="KW-0472">Membrane</keyword>
<evidence type="ECO:0000313" key="4">
    <source>
        <dbReference type="Proteomes" id="UP000036045"/>
    </source>
</evidence>
<organism evidence="3 4">
    <name type="scientific">Niallia circulans</name>
    <name type="common">Bacillus circulans</name>
    <dbReference type="NCBI Taxonomy" id="1397"/>
    <lineage>
        <taxon>Bacteria</taxon>
        <taxon>Bacillati</taxon>
        <taxon>Bacillota</taxon>
        <taxon>Bacilli</taxon>
        <taxon>Bacillales</taxon>
        <taxon>Bacillaceae</taxon>
        <taxon>Niallia</taxon>
    </lineage>
</organism>
<evidence type="ECO:0000259" key="2">
    <source>
        <dbReference type="Pfam" id="PF03703"/>
    </source>
</evidence>
<keyword evidence="1" id="KW-0812">Transmembrane</keyword>
<feature type="transmembrane region" description="Helical" evidence="1">
    <location>
        <begin position="25"/>
        <end position="45"/>
    </location>
</feature>
<keyword evidence="1" id="KW-1133">Transmembrane helix</keyword>
<dbReference type="PATRIC" id="fig|1397.4.peg.2426"/>
<dbReference type="PANTHER" id="PTHR34473">
    <property type="entry name" value="UPF0699 TRANSMEMBRANE PROTEIN YDBS"/>
    <property type="match status" value="1"/>
</dbReference>
<name>A0A0J1IE27_NIACI</name>
<evidence type="ECO:0000256" key="1">
    <source>
        <dbReference type="SAM" id="Phobius"/>
    </source>
</evidence>
<dbReference type="Proteomes" id="UP000036045">
    <property type="component" value="Unassembled WGS sequence"/>
</dbReference>
<feature type="domain" description="YdbS-like PH" evidence="2">
    <location>
        <begin position="79"/>
        <end position="154"/>
    </location>
</feature>
<comment type="caution">
    <text evidence="3">The sequence shown here is derived from an EMBL/GenBank/DDBJ whole genome shotgun (WGS) entry which is preliminary data.</text>
</comment>
<reference evidence="3 4" key="1">
    <citation type="submission" date="2015-05" db="EMBL/GenBank/DDBJ databases">
        <title>Whole genome sequence and identification of bacterial endophytes from Costus igneus.</title>
        <authorList>
            <person name="Lee Y.P."/>
            <person name="Gan H.M."/>
            <person name="Eng W."/>
            <person name="Wheatley M.S."/>
            <person name="Caraballo A."/>
            <person name="Polter S."/>
            <person name="Savka M.A."/>
            <person name="Hudson A.O."/>
        </authorList>
    </citation>
    <scope>NUCLEOTIDE SEQUENCE [LARGE SCALE GENOMIC DNA]</scope>
    <source>
        <strain evidence="3 4">RIT379</strain>
    </source>
</reference>